<protein>
    <submittedName>
        <fullName evidence="1">Uncharacterized protein</fullName>
    </submittedName>
</protein>
<evidence type="ECO:0000313" key="1">
    <source>
        <dbReference type="EMBL" id="OHA34989.1"/>
    </source>
</evidence>
<evidence type="ECO:0000313" key="2">
    <source>
        <dbReference type="Proteomes" id="UP000176221"/>
    </source>
</evidence>
<organism evidence="1 2">
    <name type="scientific">Candidatus Taylorbacteria bacterium RIFCSPLOWO2_01_FULL_45_15b</name>
    <dbReference type="NCBI Taxonomy" id="1802319"/>
    <lineage>
        <taxon>Bacteria</taxon>
        <taxon>Candidatus Tayloriibacteriota</taxon>
    </lineage>
</organism>
<name>A0A1G2NHQ0_9BACT</name>
<reference evidence="1 2" key="1">
    <citation type="journal article" date="2016" name="Nat. Commun.">
        <title>Thousands of microbial genomes shed light on interconnected biogeochemical processes in an aquifer system.</title>
        <authorList>
            <person name="Anantharaman K."/>
            <person name="Brown C.T."/>
            <person name="Hug L.A."/>
            <person name="Sharon I."/>
            <person name="Castelle C.J."/>
            <person name="Probst A.J."/>
            <person name="Thomas B.C."/>
            <person name="Singh A."/>
            <person name="Wilkins M.J."/>
            <person name="Karaoz U."/>
            <person name="Brodie E.L."/>
            <person name="Williams K.H."/>
            <person name="Hubbard S.S."/>
            <person name="Banfield J.F."/>
        </authorList>
    </citation>
    <scope>NUCLEOTIDE SEQUENCE [LARGE SCALE GENOMIC DNA]</scope>
</reference>
<dbReference type="EMBL" id="MHRX01000002">
    <property type="protein sequence ID" value="OHA34989.1"/>
    <property type="molecule type" value="Genomic_DNA"/>
</dbReference>
<dbReference type="AlphaFoldDB" id="A0A1G2NHQ0"/>
<dbReference type="Proteomes" id="UP000176221">
    <property type="component" value="Unassembled WGS sequence"/>
</dbReference>
<sequence>MKYHSVDIKRNNRLDVFSETKCYEKHGTNLSKSFASFIFINNFAKPLMQNLKIFCMQSKI</sequence>
<gene>
    <name evidence="1" type="ORF">A2928_03370</name>
</gene>
<comment type="caution">
    <text evidence="1">The sequence shown here is derived from an EMBL/GenBank/DDBJ whole genome shotgun (WGS) entry which is preliminary data.</text>
</comment>
<proteinExistence type="predicted"/>
<accession>A0A1G2NHQ0</accession>